<dbReference type="Gene3D" id="1.10.287.470">
    <property type="entry name" value="Helix hairpin bin"/>
    <property type="match status" value="1"/>
</dbReference>
<dbReference type="EMBL" id="PYMC01000002">
    <property type="protein sequence ID" value="PSW06854.1"/>
    <property type="molecule type" value="Genomic_DNA"/>
</dbReference>
<dbReference type="OrthoDB" id="9811754at2"/>
<dbReference type="SUPFAM" id="SSF111369">
    <property type="entry name" value="HlyD-like secretion proteins"/>
    <property type="match status" value="2"/>
</dbReference>
<comment type="caution">
    <text evidence="6">The sequence shown here is derived from an EMBL/GenBank/DDBJ whole genome shotgun (WGS) entry which is preliminary data.</text>
</comment>
<dbReference type="GO" id="GO:0055085">
    <property type="term" value="P:transmembrane transport"/>
    <property type="evidence" value="ECO:0007669"/>
    <property type="project" value="InterPro"/>
</dbReference>
<dbReference type="InterPro" id="IPR050739">
    <property type="entry name" value="MFP"/>
</dbReference>
<dbReference type="Gene3D" id="2.40.30.170">
    <property type="match status" value="1"/>
</dbReference>
<dbReference type="PANTHER" id="PTHR30386:SF24">
    <property type="entry name" value="MULTIDRUG RESISTANCE EFFLUX PUMP"/>
    <property type="match status" value="1"/>
</dbReference>
<dbReference type="AlphaFoldDB" id="A0A2T3N3G4"/>
<sequence>MKTKIKASVVALALAVSGCAIYSTFAPKADQVKTENAYVHGEITQISAEASGRVTQIYVTDNQRVEAGELLATIDDRDYVARRDQAQAALAMAEATLENNLARIDLQQVKIKETAAYLNVAIAENGLQQRELVRYSKLVKNGAISKTQHDLQKTKAIESSANLEATQLKLAAAKQQLKTLHTERSQLLAQQQQAKAGLELSELALEDTQILAPISGVVGNRSLQVGKFVKAGSGILAIVPVDDLWLEANYKETQLTNVKPGQKVDVVLDMFPDTQIKGTVSSISPSTGTQFSLLPADNSTGNFVKVVQRVPVKIQLEIPAALKGSVVPGLSAEVIVLTNSAVSTGNTGV</sequence>
<organism evidence="6 7">
    <name type="scientific">Photobacterium lipolyticum</name>
    <dbReference type="NCBI Taxonomy" id="266810"/>
    <lineage>
        <taxon>Bacteria</taxon>
        <taxon>Pseudomonadati</taxon>
        <taxon>Pseudomonadota</taxon>
        <taxon>Gammaproteobacteria</taxon>
        <taxon>Vibrionales</taxon>
        <taxon>Vibrionaceae</taxon>
        <taxon>Photobacterium</taxon>
    </lineage>
</organism>
<comment type="similarity">
    <text evidence="1">Belongs to the membrane fusion protein (MFP) (TC 8.A.1) family.</text>
</comment>
<dbReference type="Proteomes" id="UP000240904">
    <property type="component" value="Unassembled WGS sequence"/>
</dbReference>
<dbReference type="PANTHER" id="PTHR30386">
    <property type="entry name" value="MEMBRANE FUSION SUBUNIT OF EMRAB-TOLC MULTIDRUG EFFLUX PUMP"/>
    <property type="match status" value="1"/>
</dbReference>
<dbReference type="InterPro" id="IPR058625">
    <property type="entry name" value="MdtA-like_BSH"/>
</dbReference>
<reference evidence="6 7" key="1">
    <citation type="submission" date="2018-03" db="EMBL/GenBank/DDBJ databases">
        <title>Whole genome sequencing of Histamine producing bacteria.</title>
        <authorList>
            <person name="Butler K."/>
        </authorList>
    </citation>
    <scope>NUCLEOTIDE SEQUENCE [LARGE SCALE GENOMIC DNA]</scope>
    <source>
        <strain evidence="6 7">DSM 16190</strain>
    </source>
</reference>
<feature type="domain" description="p-hydroxybenzoic acid efflux pump subunit AaeA-like beta-barrel" evidence="5">
    <location>
        <begin position="245"/>
        <end position="336"/>
    </location>
</feature>
<keyword evidence="3" id="KW-0732">Signal</keyword>
<feature type="coiled-coil region" evidence="2">
    <location>
        <begin position="163"/>
        <end position="190"/>
    </location>
</feature>
<dbReference type="RefSeq" id="WP_107282217.1">
    <property type="nucleotide sequence ID" value="NZ_PYMC01000002.1"/>
</dbReference>
<evidence type="ECO:0000259" key="5">
    <source>
        <dbReference type="Pfam" id="PF25963"/>
    </source>
</evidence>
<accession>A0A2T3N3G4</accession>
<feature type="signal peptide" evidence="3">
    <location>
        <begin position="1"/>
        <end position="22"/>
    </location>
</feature>
<name>A0A2T3N3G4_9GAMM</name>
<dbReference type="Pfam" id="PF25963">
    <property type="entry name" value="Beta-barrel_AAEA"/>
    <property type="match status" value="1"/>
</dbReference>
<evidence type="ECO:0000259" key="4">
    <source>
        <dbReference type="Pfam" id="PF25917"/>
    </source>
</evidence>
<protein>
    <submittedName>
        <fullName evidence="6">Multidrug transporter</fullName>
    </submittedName>
</protein>
<keyword evidence="2" id="KW-0175">Coiled coil</keyword>
<evidence type="ECO:0000256" key="3">
    <source>
        <dbReference type="SAM" id="SignalP"/>
    </source>
</evidence>
<gene>
    <name evidence="6" type="ORF">C9I89_04885</name>
</gene>
<proteinExistence type="inferred from homology"/>
<dbReference type="PROSITE" id="PS51257">
    <property type="entry name" value="PROKAR_LIPOPROTEIN"/>
    <property type="match status" value="1"/>
</dbReference>
<dbReference type="Gene3D" id="2.40.50.100">
    <property type="match status" value="1"/>
</dbReference>
<feature type="chain" id="PRO_5015680575" evidence="3">
    <location>
        <begin position="23"/>
        <end position="349"/>
    </location>
</feature>
<evidence type="ECO:0000256" key="1">
    <source>
        <dbReference type="ARBA" id="ARBA00009477"/>
    </source>
</evidence>
<evidence type="ECO:0000313" key="6">
    <source>
        <dbReference type="EMBL" id="PSW06854.1"/>
    </source>
</evidence>
<evidence type="ECO:0000256" key="2">
    <source>
        <dbReference type="SAM" id="Coils"/>
    </source>
</evidence>
<keyword evidence="7" id="KW-1185">Reference proteome</keyword>
<feature type="domain" description="Multidrug resistance protein MdtA-like barrel-sandwich hybrid" evidence="4">
    <location>
        <begin position="44"/>
        <end position="235"/>
    </location>
</feature>
<evidence type="ECO:0000313" key="7">
    <source>
        <dbReference type="Proteomes" id="UP000240904"/>
    </source>
</evidence>
<dbReference type="InterPro" id="IPR058634">
    <property type="entry name" value="AaeA-lik-b-barrel"/>
</dbReference>
<dbReference type="Pfam" id="PF25917">
    <property type="entry name" value="BSH_RND"/>
    <property type="match status" value="1"/>
</dbReference>